<feature type="region of interest" description="Disordered" evidence="1">
    <location>
        <begin position="390"/>
        <end position="434"/>
    </location>
</feature>
<organism evidence="3 4">
    <name type="scientific">Mycena albidolilacea</name>
    <dbReference type="NCBI Taxonomy" id="1033008"/>
    <lineage>
        <taxon>Eukaryota</taxon>
        <taxon>Fungi</taxon>
        <taxon>Dikarya</taxon>
        <taxon>Basidiomycota</taxon>
        <taxon>Agaricomycotina</taxon>
        <taxon>Agaricomycetes</taxon>
        <taxon>Agaricomycetidae</taxon>
        <taxon>Agaricales</taxon>
        <taxon>Marasmiineae</taxon>
        <taxon>Mycenaceae</taxon>
        <taxon>Mycena</taxon>
    </lineage>
</organism>
<reference evidence="3" key="1">
    <citation type="submission" date="2023-03" db="EMBL/GenBank/DDBJ databases">
        <title>Massive genome expansion in bonnet fungi (Mycena s.s.) driven by repeated elements and novel gene families across ecological guilds.</title>
        <authorList>
            <consortium name="Lawrence Berkeley National Laboratory"/>
            <person name="Harder C.B."/>
            <person name="Miyauchi S."/>
            <person name="Viragh M."/>
            <person name="Kuo A."/>
            <person name="Thoen E."/>
            <person name="Andreopoulos B."/>
            <person name="Lu D."/>
            <person name="Skrede I."/>
            <person name="Drula E."/>
            <person name="Henrissat B."/>
            <person name="Morin E."/>
            <person name="Kohler A."/>
            <person name="Barry K."/>
            <person name="LaButti K."/>
            <person name="Morin E."/>
            <person name="Salamov A."/>
            <person name="Lipzen A."/>
            <person name="Mereny Z."/>
            <person name="Hegedus B."/>
            <person name="Baldrian P."/>
            <person name="Stursova M."/>
            <person name="Weitz H."/>
            <person name="Taylor A."/>
            <person name="Grigoriev I.V."/>
            <person name="Nagy L.G."/>
            <person name="Martin F."/>
            <person name="Kauserud H."/>
        </authorList>
    </citation>
    <scope>NUCLEOTIDE SEQUENCE</scope>
    <source>
        <strain evidence="3">CBHHK002</strain>
    </source>
</reference>
<proteinExistence type="predicted"/>
<keyword evidence="2" id="KW-0732">Signal</keyword>
<evidence type="ECO:0000256" key="1">
    <source>
        <dbReference type="SAM" id="MobiDB-lite"/>
    </source>
</evidence>
<protein>
    <submittedName>
        <fullName evidence="3">Uncharacterized protein</fullName>
    </submittedName>
</protein>
<accession>A0AAD7AMW3</accession>
<feature type="compositionally biased region" description="Basic residues" evidence="1">
    <location>
        <begin position="547"/>
        <end position="556"/>
    </location>
</feature>
<evidence type="ECO:0000313" key="4">
    <source>
        <dbReference type="Proteomes" id="UP001218218"/>
    </source>
</evidence>
<keyword evidence="4" id="KW-1185">Reference proteome</keyword>
<name>A0AAD7AMW3_9AGAR</name>
<evidence type="ECO:0000313" key="3">
    <source>
        <dbReference type="EMBL" id="KAJ7362464.1"/>
    </source>
</evidence>
<gene>
    <name evidence="3" type="ORF">DFH08DRAFT_799494</name>
</gene>
<comment type="caution">
    <text evidence="3">The sequence shown here is derived from an EMBL/GenBank/DDBJ whole genome shotgun (WGS) entry which is preliminary data.</text>
</comment>
<feature type="region of interest" description="Disordered" evidence="1">
    <location>
        <begin position="534"/>
        <end position="570"/>
    </location>
</feature>
<dbReference type="AlphaFoldDB" id="A0AAD7AMW3"/>
<feature type="region of interest" description="Disordered" evidence="1">
    <location>
        <begin position="478"/>
        <end position="504"/>
    </location>
</feature>
<evidence type="ECO:0000256" key="2">
    <source>
        <dbReference type="SAM" id="SignalP"/>
    </source>
</evidence>
<feature type="signal peptide" evidence="2">
    <location>
        <begin position="1"/>
        <end position="28"/>
    </location>
</feature>
<feature type="compositionally biased region" description="Low complexity" evidence="1">
    <location>
        <begin position="478"/>
        <end position="492"/>
    </location>
</feature>
<feature type="chain" id="PRO_5042151267" evidence="2">
    <location>
        <begin position="29"/>
        <end position="618"/>
    </location>
</feature>
<feature type="compositionally biased region" description="Basic and acidic residues" evidence="1">
    <location>
        <begin position="495"/>
        <end position="504"/>
    </location>
</feature>
<dbReference type="EMBL" id="JARIHO010000004">
    <property type="protein sequence ID" value="KAJ7362464.1"/>
    <property type="molecule type" value="Genomic_DNA"/>
</dbReference>
<dbReference type="Proteomes" id="UP001218218">
    <property type="component" value="Unassembled WGS sequence"/>
</dbReference>
<sequence length="618" mass="67981">MPCAALPLANLSTAVFIILAFELTDSAGEHKFSIRLGVSSTTIRKQFSTAQERRALNESIVFCSINWYSKGNFHRVWSLGLCANWPQQQRAKKISLDGRAGKCQTPEALKASHMYGHHQYHQFQFLRFPQSVEASIAMALSRQLIGLNTYGGLLECHRLFKTPVWLPPCPRVFSKQPFQTAVTNNIRCTYIVHLHLSVILTEAFTQNMTEYDHSPEAVQQYLNSQARIQQWTAVTARSNPVDPSTPPTPALRPSVGLPPIHNSSTQPAWAHKKQDAMRKMHAYASAVPPNLTVQTPAAAGNQVYAYAQQTTPYGSRLSITQQTSDGQYVQQQSYRETTRPLHPTPAPGAQMLEVPPVNYAPLAQNPHPVPEHFYHSLPRAAGAPTHTQRVRSKSSHSAHCAPAPSGMCVSTPPVPPMPGSERPRAHSSVRPPGAAAPFNPANPIYVNGLYGGPSTAAVSSLHLPTAYLAPQHTLQRPSLLTAKSKSKSSATLNTRYRDGAQARHPRLEEVPAMLVPHQAQADFYAAPRASKSSATLYAEPRSGSKFKSSKSSKRERRPPMPEFGFAGERMASPHPAASQMLVHSLVPVATYKDSSYPAQERVKQPSLFKRMFLGKRTT</sequence>